<reference evidence="1" key="1">
    <citation type="submission" date="2022-10" db="EMBL/GenBank/DDBJ databases">
        <title>Culturing micro-colonial fungi from biological soil crusts in the Mojave desert and describing Neophaeococcomyces mojavensis, and introducing the new genera and species Taxawa tesnikishii.</title>
        <authorList>
            <person name="Kurbessoian T."/>
            <person name="Stajich J.E."/>
        </authorList>
    </citation>
    <scope>NUCLEOTIDE SEQUENCE</scope>
    <source>
        <strain evidence="1">JES_115</strain>
    </source>
</reference>
<comment type="caution">
    <text evidence="1">The sequence shown here is derived from an EMBL/GenBank/DDBJ whole genome shotgun (WGS) entry which is preliminary data.</text>
</comment>
<name>A0ACC2Z6Z5_9PEZI</name>
<proteinExistence type="predicted"/>
<organism evidence="1 2">
    <name type="scientific">Coniosporium tulheliwenetii</name>
    <dbReference type="NCBI Taxonomy" id="3383036"/>
    <lineage>
        <taxon>Eukaryota</taxon>
        <taxon>Fungi</taxon>
        <taxon>Dikarya</taxon>
        <taxon>Ascomycota</taxon>
        <taxon>Pezizomycotina</taxon>
        <taxon>Dothideomycetes</taxon>
        <taxon>Dothideomycetes incertae sedis</taxon>
        <taxon>Coniosporium</taxon>
    </lineage>
</organism>
<evidence type="ECO:0000313" key="1">
    <source>
        <dbReference type="EMBL" id="KAJ9643454.1"/>
    </source>
</evidence>
<dbReference type="EMBL" id="JAPDRP010000011">
    <property type="protein sequence ID" value="KAJ9643454.1"/>
    <property type="molecule type" value="Genomic_DNA"/>
</dbReference>
<evidence type="ECO:0000313" key="2">
    <source>
        <dbReference type="Proteomes" id="UP001172680"/>
    </source>
</evidence>
<dbReference type="Proteomes" id="UP001172680">
    <property type="component" value="Unassembled WGS sequence"/>
</dbReference>
<protein>
    <submittedName>
        <fullName evidence="1">Uncharacterized protein</fullName>
    </submittedName>
</protein>
<gene>
    <name evidence="1" type="ORF">H2199_004133</name>
</gene>
<sequence>MPHPPSTPTPHRFVLKRDPQNPPKPPPGRRNPTVQPTSTPKPRPTPKTLPTPTTSSQQFAQTPRFSFAQARSHEAPSTPQSTVSPASRPQRGLRSLTRVESIEDASQETADEDHGGVNGDKEMLDASDASEVQQTVEIDEPAQPGRTEKATMIAMKGQKRSRAITSHQSAAANEQTSRFSAAPAASARQRKQRAPPRHILPHRRGQKFVPGGMADIVRGWVMDVGSGVTAQGRAGRTRSGSEPVLSLQAAEVTSTEALTLVRGLTVDGKGRNEVIREKRAVLAGKARGGDVERVRKGDMVGIRAPSWDIEVKGETWSVGVDWRAFDGGGGEVGRG</sequence>
<keyword evidence="2" id="KW-1185">Reference proteome</keyword>
<accession>A0ACC2Z6Z5</accession>